<evidence type="ECO:0000313" key="3">
    <source>
        <dbReference type="Proteomes" id="UP000476055"/>
    </source>
</evidence>
<evidence type="ECO:0000313" key="2">
    <source>
        <dbReference type="EMBL" id="MST57120.1"/>
    </source>
</evidence>
<feature type="domain" description="Transcobalamin-like C-terminal" evidence="1">
    <location>
        <begin position="91"/>
        <end position="156"/>
    </location>
</feature>
<reference evidence="2 3" key="1">
    <citation type="submission" date="2019-08" db="EMBL/GenBank/DDBJ databases">
        <title>In-depth cultivation of the pig gut microbiome towards novel bacterial diversity and tailored functional studies.</title>
        <authorList>
            <person name="Wylensek D."/>
            <person name="Hitch T.C.A."/>
            <person name="Clavel T."/>
        </authorList>
    </citation>
    <scope>NUCLEOTIDE SEQUENCE [LARGE SCALE GENOMIC DNA]</scope>
    <source>
        <strain evidence="2 3">WCA3-601-WT-6H</strain>
    </source>
</reference>
<gene>
    <name evidence="2" type="ORF">FYJ59_02460</name>
</gene>
<dbReference type="Gene3D" id="2.170.130.30">
    <property type="match status" value="1"/>
</dbReference>
<dbReference type="InterPro" id="IPR027954">
    <property type="entry name" value="Transcobalamin-like_C"/>
</dbReference>
<proteinExistence type="predicted"/>
<comment type="caution">
    <text evidence="2">The sequence shown here is derived from an EMBL/GenBank/DDBJ whole genome shotgun (WGS) entry which is preliminary data.</text>
</comment>
<dbReference type="Pfam" id="PF14478">
    <property type="entry name" value="DUF4430"/>
    <property type="match status" value="1"/>
</dbReference>
<keyword evidence="3" id="KW-1185">Reference proteome</keyword>
<dbReference type="PROSITE" id="PS51257">
    <property type="entry name" value="PROKAR_LIPOPROTEIN"/>
    <property type="match status" value="1"/>
</dbReference>
<dbReference type="AlphaFoldDB" id="A0A6L5YGG9"/>
<organism evidence="2 3">
    <name type="scientific">Waltera intestinalis</name>
    <dbReference type="NCBI Taxonomy" id="2606635"/>
    <lineage>
        <taxon>Bacteria</taxon>
        <taxon>Bacillati</taxon>
        <taxon>Bacillota</taxon>
        <taxon>Clostridia</taxon>
        <taxon>Lachnospirales</taxon>
        <taxon>Lachnospiraceae</taxon>
        <taxon>Waltera</taxon>
    </lineage>
</organism>
<dbReference type="EMBL" id="VUMU01000002">
    <property type="protein sequence ID" value="MST57120.1"/>
    <property type="molecule type" value="Genomic_DNA"/>
</dbReference>
<dbReference type="RefSeq" id="WP_154495119.1">
    <property type="nucleotide sequence ID" value="NZ_VUMU01000002.1"/>
</dbReference>
<protein>
    <submittedName>
        <fullName evidence="2">DUF4430 domain-containing protein</fullName>
    </submittedName>
</protein>
<dbReference type="Proteomes" id="UP000476055">
    <property type="component" value="Unassembled WGS sequence"/>
</dbReference>
<evidence type="ECO:0000259" key="1">
    <source>
        <dbReference type="Pfam" id="PF14478"/>
    </source>
</evidence>
<accession>A0A6L5YGG9</accession>
<name>A0A6L5YGG9_9FIRM</name>
<sequence length="159" mass="16754">MKKLVSGEWNVRVCGVLLAVTMAAGMTACGSKSGDNGNTQGTVQEFAQAQPDGAFADGSELGEGNTEFTLTVTDKEGAESSFTIHTDKENVGDALTEIGMIAGEEGDYGLYVKTVNGVTADYDVDQTYWAFYINGEYASTGVDATPVTAGDIYSFKVEK</sequence>